<reference evidence="2" key="1">
    <citation type="journal article" date="2019" name="Int. J. Syst. Evol. Microbiol.">
        <title>The Global Catalogue of Microorganisms (GCM) 10K type strain sequencing project: providing services to taxonomists for standard genome sequencing and annotation.</title>
        <authorList>
            <consortium name="The Broad Institute Genomics Platform"/>
            <consortium name="The Broad Institute Genome Sequencing Center for Infectious Disease"/>
            <person name="Wu L."/>
            <person name="Ma J."/>
        </authorList>
    </citation>
    <scope>NUCLEOTIDE SEQUENCE [LARGE SCALE GENOMIC DNA]</scope>
    <source>
        <strain evidence="2">KCTC 32514</strain>
    </source>
</reference>
<organism evidence="1 2">
    <name type="scientific">Psychroserpens luteus</name>
    <dbReference type="NCBI Taxonomy" id="1434066"/>
    <lineage>
        <taxon>Bacteria</taxon>
        <taxon>Pseudomonadati</taxon>
        <taxon>Bacteroidota</taxon>
        <taxon>Flavobacteriia</taxon>
        <taxon>Flavobacteriales</taxon>
        <taxon>Flavobacteriaceae</taxon>
        <taxon>Psychroserpens</taxon>
    </lineage>
</organism>
<evidence type="ECO:0000313" key="1">
    <source>
        <dbReference type="EMBL" id="MFD2916231.1"/>
    </source>
</evidence>
<dbReference type="Gene3D" id="1.25.40.10">
    <property type="entry name" value="Tetratricopeptide repeat domain"/>
    <property type="match status" value="1"/>
</dbReference>
<dbReference type="SUPFAM" id="SSF48452">
    <property type="entry name" value="TPR-like"/>
    <property type="match status" value="1"/>
</dbReference>
<dbReference type="RefSeq" id="WP_194508238.1">
    <property type="nucleotide sequence ID" value="NZ_JADILU010000004.1"/>
</dbReference>
<keyword evidence="2" id="KW-1185">Reference proteome</keyword>
<sequence>MQKLIIIAIILVSGITSAQTNYEKGMQKAFKLWQENNTDEAENMFERISNAEANEWLPHYYIAQINSLKSWGEKDEKVLKAQLDKAQEHINSAMAISKDNPEILVMQAQVLTNWVAYDGAVYGMKYAGKITELYNKAYKLAPENPRVAFNKADWAMGSARYFSQDTKPFCAEIEKSIELFVTFKPESNLHPSWGIERAEQVLKSCKE</sequence>
<comment type="caution">
    <text evidence="1">The sequence shown here is derived from an EMBL/GenBank/DDBJ whole genome shotgun (WGS) entry which is preliminary data.</text>
</comment>
<evidence type="ECO:0000313" key="2">
    <source>
        <dbReference type="Proteomes" id="UP001597548"/>
    </source>
</evidence>
<gene>
    <name evidence="1" type="ORF">ACFS29_11315</name>
</gene>
<proteinExistence type="predicted"/>
<dbReference type="InterPro" id="IPR011990">
    <property type="entry name" value="TPR-like_helical_dom_sf"/>
</dbReference>
<dbReference type="EMBL" id="JBHUOS010000009">
    <property type="protein sequence ID" value="MFD2916231.1"/>
    <property type="molecule type" value="Genomic_DNA"/>
</dbReference>
<accession>A0ABW5ZV40</accession>
<name>A0ABW5ZV40_9FLAO</name>
<dbReference type="Proteomes" id="UP001597548">
    <property type="component" value="Unassembled WGS sequence"/>
</dbReference>
<protein>
    <submittedName>
        <fullName evidence="1">Tetratricopeptide repeat protein</fullName>
    </submittedName>
</protein>